<feature type="transmembrane region" description="Helical" evidence="6">
    <location>
        <begin position="25"/>
        <end position="43"/>
    </location>
</feature>
<dbReference type="Pfam" id="PF07690">
    <property type="entry name" value="MFS_1"/>
    <property type="match status" value="1"/>
</dbReference>
<sequence length="447" mass="48346">MNAQSVPLSGAASSIDEVDATYSKISWRLLPFLGVLWVLAWLDRVNIGFAKLQMLDDLKFSEAVYGLGAGIFFIGYFLFEVPSNMLLQKIGAKKTVMRITIGWGIICILQAWVTTPTQFYILRFLLGAFEAGFYPGVILYLTYWYPSKRRAKAFGTFMSASAIAGVLGGPLAGGIMTWTAGAHGMHGWQWLFIIEGIPSVLAGVVAYFYMTDRPEQAKWLTDADRAIVRQQLELDQKAQGERDSDWRTLFGNPMVWLLIAVFFCLLCANSTLTFWMPTVIREAGFTTPMEVGWIAGAAYLLGAAGMVLNGRHSDQRGEVRWHFAGSALLGAAGMLALAITMGMASIPVVLALTAMVLALIGTMSAIPVFWQMPNMLLSGGAAAVGVALINSVANLAGFGAPYLMGLIKASTGKVAPGLYLVAIVEALAAVLAIAFIARMQRRKGQGR</sequence>
<gene>
    <name evidence="8" type="ORF">HNP33_001128</name>
</gene>
<evidence type="ECO:0000313" key="8">
    <source>
        <dbReference type="EMBL" id="MBB6577077.1"/>
    </source>
</evidence>
<dbReference type="InterPro" id="IPR011701">
    <property type="entry name" value="MFS"/>
</dbReference>
<feature type="transmembrane region" description="Helical" evidence="6">
    <location>
        <begin position="188"/>
        <end position="210"/>
    </location>
</feature>
<feature type="domain" description="Major facilitator superfamily (MFS) profile" evidence="7">
    <location>
        <begin position="29"/>
        <end position="440"/>
    </location>
</feature>
<evidence type="ECO:0000259" key="7">
    <source>
        <dbReference type="PROSITE" id="PS50850"/>
    </source>
</evidence>
<feature type="transmembrane region" description="Helical" evidence="6">
    <location>
        <begin position="255"/>
        <end position="276"/>
    </location>
</feature>
<dbReference type="SUPFAM" id="SSF103473">
    <property type="entry name" value="MFS general substrate transporter"/>
    <property type="match status" value="1"/>
</dbReference>
<accession>A0ABR6RD52</accession>
<comment type="caution">
    <text evidence="8">The sequence shown here is derived from an EMBL/GenBank/DDBJ whole genome shotgun (WGS) entry which is preliminary data.</text>
</comment>
<evidence type="ECO:0000256" key="5">
    <source>
        <dbReference type="ARBA" id="ARBA00023136"/>
    </source>
</evidence>
<protein>
    <submittedName>
        <fullName evidence="8">D-galactonate transporter</fullName>
    </submittedName>
</protein>
<comment type="subcellular location">
    <subcellularLocation>
        <location evidence="1">Membrane</location>
        <topology evidence="1">Multi-pass membrane protein</topology>
    </subcellularLocation>
</comment>
<feature type="transmembrane region" description="Helical" evidence="6">
    <location>
        <begin position="291"/>
        <end position="309"/>
    </location>
</feature>
<name>A0ABR6RD52_9BURK</name>
<dbReference type="Proteomes" id="UP000562492">
    <property type="component" value="Unassembled WGS sequence"/>
</dbReference>
<dbReference type="PANTHER" id="PTHR43791:SF36">
    <property type="entry name" value="TRANSPORTER, PUTATIVE (AFU_ORTHOLOGUE AFUA_6G08340)-RELATED"/>
    <property type="match status" value="1"/>
</dbReference>
<keyword evidence="4 6" id="KW-1133">Transmembrane helix</keyword>
<proteinExistence type="predicted"/>
<evidence type="ECO:0000256" key="2">
    <source>
        <dbReference type="ARBA" id="ARBA00022448"/>
    </source>
</evidence>
<dbReference type="EMBL" id="JACHKZ010000005">
    <property type="protein sequence ID" value="MBB6577077.1"/>
    <property type="molecule type" value="Genomic_DNA"/>
</dbReference>
<dbReference type="Gene3D" id="1.20.1250.20">
    <property type="entry name" value="MFS general substrate transporter like domains"/>
    <property type="match status" value="2"/>
</dbReference>
<dbReference type="RefSeq" id="WP_184706186.1">
    <property type="nucleotide sequence ID" value="NZ_JACHKZ010000005.1"/>
</dbReference>
<feature type="transmembrane region" description="Helical" evidence="6">
    <location>
        <begin position="382"/>
        <end position="404"/>
    </location>
</feature>
<evidence type="ECO:0000313" key="9">
    <source>
        <dbReference type="Proteomes" id="UP000562492"/>
    </source>
</evidence>
<organism evidence="8 9">
    <name type="scientific">Comamonas odontotermitis</name>
    <dbReference type="NCBI Taxonomy" id="379895"/>
    <lineage>
        <taxon>Bacteria</taxon>
        <taxon>Pseudomonadati</taxon>
        <taxon>Pseudomonadota</taxon>
        <taxon>Betaproteobacteria</taxon>
        <taxon>Burkholderiales</taxon>
        <taxon>Comamonadaceae</taxon>
        <taxon>Comamonas</taxon>
    </lineage>
</organism>
<dbReference type="PANTHER" id="PTHR43791">
    <property type="entry name" value="PERMEASE-RELATED"/>
    <property type="match status" value="1"/>
</dbReference>
<keyword evidence="3 6" id="KW-0812">Transmembrane</keyword>
<evidence type="ECO:0000256" key="1">
    <source>
        <dbReference type="ARBA" id="ARBA00004141"/>
    </source>
</evidence>
<reference evidence="8 9" key="1">
    <citation type="submission" date="2020-08" db="EMBL/GenBank/DDBJ databases">
        <title>Functional genomics of gut bacteria from endangered species of beetles.</title>
        <authorList>
            <person name="Carlos-Shanley C."/>
        </authorList>
    </citation>
    <scope>NUCLEOTIDE SEQUENCE [LARGE SCALE GENOMIC DNA]</scope>
    <source>
        <strain evidence="8 9">S00124</strain>
    </source>
</reference>
<keyword evidence="2" id="KW-0813">Transport</keyword>
<dbReference type="InterPro" id="IPR036259">
    <property type="entry name" value="MFS_trans_sf"/>
</dbReference>
<evidence type="ECO:0000256" key="6">
    <source>
        <dbReference type="SAM" id="Phobius"/>
    </source>
</evidence>
<feature type="transmembrane region" description="Helical" evidence="6">
    <location>
        <begin position="416"/>
        <end position="437"/>
    </location>
</feature>
<evidence type="ECO:0000256" key="3">
    <source>
        <dbReference type="ARBA" id="ARBA00022692"/>
    </source>
</evidence>
<dbReference type="CDD" id="cd17319">
    <property type="entry name" value="MFS_ExuT_GudP_like"/>
    <property type="match status" value="1"/>
</dbReference>
<feature type="transmembrane region" description="Helical" evidence="6">
    <location>
        <begin position="119"/>
        <end position="141"/>
    </location>
</feature>
<feature type="transmembrane region" description="Helical" evidence="6">
    <location>
        <begin position="321"/>
        <end position="342"/>
    </location>
</feature>
<feature type="transmembrane region" description="Helical" evidence="6">
    <location>
        <begin position="95"/>
        <end position="113"/>
    </location>
</feature>
<feature type="transmembrane region" description="Helical" evidence="6">
    <location>
        <begin position="153"/>
        <end position="176"/>
    </location>
</feature>
<keyword evidence="9" id="KW-1185">Reference proteome</keyword>
<keyword evidence="5 6" id="KW-0472">Membrane</keyword>
<feature type="transmembrane region" description="Helical" evidence="6">
    <location>
        <begin position="63"/>
        <end position="83"/>
    </location>
</feature>
<dbReference type="InterPro" id="IPR020846">
    <property type="entry name" value="MFS_dom"/>
</dbReference>
<evidence type="ECO:0000256" key="4">
    <source>
        <dbReference type="ARBA" id="ARBA00022989"/>
    </source>
</evidence>
<dbReference type="PROSITE" id="PS50850">
    <property type="entry name" value="MFS"/>
    <property type="match status" value="1"/>
</dbReference>
<feature type="transmembrane region" description="Helical" evidence="6">
    <location>
        <begin position="348"/>
        <end position="370"/>
    </location>
</feature>